<proteinExistence type="predicted"/>
<sequence length="110" mass="12903">MNELEQLQTEMRAIRRSLDNCYVENNALRALVETQHLEIRELFGDVDMVQRGQGILFLRTRDIENWAENDHNFPHPLFPLSRLEEVLRARIVARARGHVEQNVPNGSDIR</sequence>
<dbReference type="Proteomes" id="UP000887561">
    <property type="component" value="Unplaced"/>
</dbReference>
<evidence type="ECO:0000313" key="1">
    <source>
        <dbReference type="Proteomes" id="UP000887561"/>
    </source>
</evidence>
<protein>
    <submittedName>
        <fullName evidence="2">Uncharacterized protein</fullName>
    </submittedName>
</protein>
<dbReference type="AlphaFoldDB" id="A0A915MFP7"/>
<reference evidence="2" key="1">
    <citation type="submission" date="2022-11" db="UniProtKB">
        <authorList>
            <consortium name="WormBaseParasite"/>
        </authorList>
    </citation>
    <scope>IDENTIFICATION</scope>
</reference>
<dbReference type="WBParaSite" id="scaffold3905_cov466.g7312">
    <property type="protein sequence ID" value="scaffold3905_cov466.g7312"/>
    <property type="gene ID" value="scaffold3905_cov466.g7312"/>
</dbReference>
<keyword evidence="1" id="KW-1185">Reference proteome</keyword>
<evidence type="ECO:0000313" key="2">
    <source>
        <dbReference type="WBParaSite" id="scaffold3905_cov466.g7312"/>
    </source>
</evidence>
<organism evidence="1 2">
    <name type="scientific">Meloidogyne javanica</name>
    <name type="common">Root-knot nematode worm</name>
    <dbReference type="NCBI Taxonomy" id="6303"/>
    <lineage>
        <taxon>Eukaryota</taxon>
        <taxon>Metazoa</taxon>
        <taxon>Ecdysozoa</taxon>
        <taxon>Nematoda</taxon>
        <taxon>Chromadorea</taxon>
        <taxon>Rhabditida</taxon>
        <taxon>Tylenchina</taxon>
        <taxon>Tylenchomorpha</taxon>
        <taxon>Tylenchoidea</taxon>
        <taxon>Meloidogynidae</taxon>
        <taxon>Meloidogyninae</taxon>
        <taxon>Meloidogyne</taxon>
        <taxon>Meloidogyne incognita group</taxon>
    </lineage>
</organism>
<name>A0A915MFP7_MELJA</name>
<accession>A0A915MFP7</accession>